<name>A0A3D5QAB5_FLESI</name>
<proteinExistence type="predicted"/>
<organism evidence="1 2">
    <name type="scientific">Flexistipes sinusarabici</name>
    <dbReference type="NCBI Taxonomy" id="2352"/>
    <lineage>
        <taxon>Bacteria</taxon>
        <taxon>Pseudomonadati</taxon>
        <taxon>Deferribacterota</taxon>
        <taxon>Deferribacteres</taxon>
        <taxon>Deferribacterales</taxon>
        <taxon>Flexistipitaceae</taxon>
        <taxon>Flexistipes</taxon>
    </lineage>
</organism>
<dbReference type="EMBL" id="DPPF01000078">
    <property type="protein sequence ID" value="HCW92791.1"/>
    <property type="molecule type" value="Genomic_DNA"/>
</dbReference>
<reference evidence="1 2" key="1">
    <citation type="journal article" date="2018" name="Nat. Biotechnol.">
        <title>A standardized bacterial taxonomy based on genome phylogeny substantially revises the tree of life.</title>
        <authorList>
            <person name="Parks D.H."/>
            <person name="Chuvochina M."/>
            <person name="Waite D.W."/>
            <person name="Rinke C."/>
            <person name="Skarshewski A."/>
            <person name="Chaumeil P.A."/>
            <person name="Hugenholtz P."/>
        </authorList>
    </citation>
    <scope>NUCLEOTIDE SEQUENCE [LARGE SCALE GENOMIC DNA]</scope>
    <source>
        <strain evidence="1">UBA8672</strain>
    </source>
</reference>
<dbReference type="Proteomes" id="UP000262325">
    <property type="component" value="Unassembled WGS sequence"/>
</dbReference>
<dbReference type="AlphaFoldDB" id="A0A3D5QAB5"/>
<gene>
    <name evidence="1" type="ORF">DHM44_03825</name>
</gene>
<protein>
    <submittedName>
        <fullName evidence="1">Uncharacterized protein</fullName>
    </submittedName>
</protein>
<accession>A0A3D5QAB5</accession>
<evidence type="ECO:0000313" key="1">
    <source>
        <dbReference type="EMBL" id="HCW92791.1"/>
    </source>
</evidence>
<comment type="caution">
    <text evidence="1">The sequence shown here is derived from an EMBL/GenBank/DDBJ whole genome shotgun (WGS) entry which is preliminary data.</text>
</comment>
<evidence type="ECO:0000313" key="2">
    <source>
        <dbReference type="Proteomes" id="UP000262325"/>
    </source>
</evidence>
<sequence length="78" mass="8852">MGKKYQIYADNIGKVEETASISEAVETFNYYIDYVSPEEEVCLLFNDELLAEGIDGVVVVYDNTVFIDKFTKKLRVAS</sequence>